<dbReference type="EMBL" id="OZ019893">
    <property type="protein sequence ID" value="CAK9191739.1"/>
    <property type="molecule type" value="Genomic_DNA"/>
</dbReference>
<gene>
    <name evidence="1" type="ORF">CSSPTR1EN2_LOCUS1541</name>
</gene>
<name>A0ABP0TBI4_9BRYO</name>
<reference evidence="1 2" key="1">
    <citation type="submission" date="2024-02" db="EMBL/GenBank/DDBJ databases">
        <authorList>
            <consortium name="ELIXIR-Norway"/>
            <consortium name="Elixir Norway"/>
        </authorList>
    </citation>
    <scope>NUCLEOTIDE SEQUENCE [LARGE SCALE GENOMIC DNA]</scope>
</reference>
<dbReference type="Proteomes" id="UP001497512">
    <property type="component" value="Chromosome 1"/>
</dbReference>
<protein>
    <submittedName>
        <fullName evidence="1">Uncharacterized protein</fullName>
    </submittedName>
</protein>
<accession>A0ABP0TBI4</accession>
<organism evidence="1 2">
    <name type="scientific">Sphagnum troendelagicum</name>
    <dbReference type="NCBI Taxonomy" id="128251"/>
    <lineage>
        <taxon>Eukaryota</taxon>
        <taxon>Viridiplantae</taxon>
        <taxon>Streptophyta</taxon>
        <taxon>Embryophyta</taxon>
        <taxon>Bryophyta</taxon>
        <taxon>Sphagnophytina</taxon>
        <taxon>Sphagnopsida</taxon>
        <taxon>Sphagnales</taxon>
        <taxon>Sphagnaceae</taxon>
        <taxon>Sphagnum</taxon>
    </lineage>
</organism>
<keyword evidence="2" id="KW-1185">Reference proteome</keyword>
<evidence type="ECO:0000313" key="2">
    <source>
        <dbReference type="Proteomes" id="UP001497512"/>
    </source>
</evidence>
<evidence type="ECO:0000313" key="1">
    <source>
        <dbReference type="EMBL" id="CAK9191739.1"/>
    </source>
</evidence>
<sequence length="74" mass="7889">MSPCADDVTEAIAVPTEKKDNVVQIRSSPSPELQRSLVEPSKCTAIVSFFGKGSSISGPGLPTYLLQFHPLEEG</sequence>
<proteinExistence type="predicted"/>